<protein>
    <submittedName>
        <fullName evidence="2">PIN domain-containing protein</fullName>
    </submittedName>
</protein>
<dbReference type="AlphaFoldDB" id="A0A7J5TS71"/>
<comment type="caution">
    <text evidence="2">The sequence shown here is derived from an EMBL/GenBank/DDBJ whole genome shotgun (WGS) entry which is preliminary data.</text>
</comment>
<dbReference type="Proteomes" id="UP000488299">
    <property type="component" value="Unassembled WGS sequence"/>
</dbReference>
<dbReference type="RefSeq" id="WP_152127021.1">
    <property type="nucleotide sequence ID" value="NZ_WELI01000018.1"/>
</dbReference>
<dbReference type="EMBL" id="WELI01000018">
    <property type="protein sequence ID" value="KAB7725976.1"/>
    <property type="molecule type" value="Genomic_DNA"/>
</dbReference>
<proteinExistence type="predicted"/>
<feature type="domain" description="PIN" evidence="1">
    <location>
        <begin position="2"/>
        <end position="118"/>
    </location>
</feature>
<evidence type="ECO:0000313" key="3">
    <source>
        <dbReference type="Proteomes" id="UP000488299"/>
    </source>
</evidence>
<reference evidence="2 3" key="1">
    <citation type="submission" date="2019-10" db="EMBL/GenBank/DDBJ databases">
        <title>Rudanella paleaurantiibacter sp. nov., isolated from sludge.</title>
        <authorList>
            <person name="Xu S.Q."/>
        </authorList>
    </citation>
    <scope>NUCLEOTIDE SEQUENCE [LARGE SCALE GENOMIC DNA]</scope>
    <source>
        <strain evidence="2 3">HX-22-17</strain>
    </source>
</reference>
<dbReference type="InterPro" id="IPR002716">
    <property type="entry name" value="PIN_dom"/>
</dbReference>
<accession>A0A7J5TS71</accession>
<keyword evidence="3" id="KW-1185">Reference proteome</keyword>
<evidence type="ECO:0000313" key="2">
    <source>
        <dbReference type="EMBL" id="KAB7725976.1"/>
    </source>
</evidence>
<gene>
    <name evidence="2" type="ORF">F5984_25295</name>
</gene>
<dbReference type="Pfam" id="PF01850">
    <property type="entry name" value="PIN"/>
    <property type="match status" value="1"/>
</dbReference>
<dbReference type="InterPro" id="IPR029060">
    <property type="entry name" value="PIN-like_dom_sf"/>
</dbReference>
<name>A0A7J5TS71_9BACT</name>
<evidence type="ECO:0000259" key="1">
    <source>
        <dbReference type="Pfam" id="PF01850"/>
    </source>
</evidence>
<dbReference type="SUPFAM" id="SSF88723">
    <property type="entry name" value="PIN domain-like"/>
    <property type="match status" value="1"/>
</dbReference>
<organism evidence="2 3">
    <name type="scientific">Rudanella paleaurantiibacter</name>
    <dbReference type="NCBI Taxonomy" id="2614655"/>
    <lineage>
        <taxon>Bacteria</taxon>
        <taxon>Pseudomonadati</taxon>
        <taxon>Bacteroidota</taxon>
        <taxon>Cytophagia</taxon>
        <taxon>Cytophagales</taxon>
        <taxon>Cytophagaceae</taxon>
        <taxon>Rudanella</taxon>
    </lineage>
</organism>
<sequence length="138" mass="15541">MIYFDTDVLVNFFVKQKKAEHLHPIAINAMEEATTSGLFFISIHSLNELGFALAKCGEKRDAITQYVTSLYAADPVGITLDHLKRATKIAYNVSFHHTSDCLHTAIAEEFCDELITFNGSDFNLIRHHTKLKITILAQ</sequence>
<dbReference type="Gene3D" id="3.40.50.1010">
    <property type="entry name" value="5'-nuclease"/>
    <property type="match status" value="1"/>
</dbReference>